<feature type="binding site" evidence="6">
    <location>
        <position position="299"/>
    </location>
    <ligand>
        <name>Fe cation</name>
        <dbReference type="ChEBI" id="CHEBI:24875"/>
        <note>catalytic</note>
    </ligand>
</feature>
<dbReference type="PROSITE" id="PS51318">
    <property type="entry name" value="TAT"/>
    <property type="match status" value="1"/>
</dbReference>
<keyword evidence="4" id="KW-0560">Oxidoreductase</keyword>
<dbReference type="GO" id="GO:0046872">
    <property type="term" value="F:metal ion binding"/>
    <property type="evidence" value="ECO:0007669"/>
    <property type="project" value="UniProtKB-KW"/>
</dbReference>
<evidence type="ECO:0000313" key="8">
    <source>
        <dbReference type="Proteomes" id="UP000268033"/>
    </source>
</evidence>
<dbReference type="EMBL" id="RJUL01000008">
    <property type="protein sequence ID" value="ROQ23378.1"/>
    <property type="molecule type" value="Genomic_DNA"/>
</dbReference>
<keyword evidence="8" id="KW-1185">Reference proteome</keyword>
<accession>A0A3N1P6S0</accession>
<organism evidence="7 8">
    <name type="scientific">Gallaecimonas pentaromativorans</name>
    <dbReference type="NCBI Taxonomy" id="584787"/>
    <lineage>
        <taxon>Bacteria</taxon>
        <taxon>Pseudomonadati</taxon>
        <taxon>Pseudomonadota</taxon>
        <taxon>Gammaproteobacteria</taxon>
        <taxon>Enterobacterales</taxon>
        <taxon>Gallaecimonadaceae</taxon>
        <taxon>Gallaecimonas</taxon>
    </lineage>
</organism>
<dbReference type="PANTHER" id="PTHR10543:SF89">
    <property type="entry name" value="CAROTENOID 9,10(9',10')-CLEAVAGE DIOXYGENASE 1"/>
    <property type="match status" value="1"/>
</dbReference>
<dbReference type="RefSeq" id="WP_123422181.1">
    <property type="nucleotide sequence ID" value="NZ_RJUL01000008.1"/>
</dbReference>
<dbReference type="Proteomes" id="UP000268033">
    <property type="component" value="Unassembled WGS sequence"/>
</dbReference>
<dbReference type="AlphaFoldDB" id="A0A3N1P6S0"/>
<dbReference type="PANTHER" id="PTHR10543">
    <property type="entry name" value="BETA-CAROTENE DIOXYGENASE"/>
    <property type="match status" value="1"/>
</dbReference>
<feature type="binding site" evidence="6">
    <location>
        <position position="238"/>
    </location>
    <ligand>
        <name>Fe cation</name>
        <dbReference type="ChEBI" id="CHEBI:24875"/>
        <note>catalytic</note>
    </ligand>
</feature>
<evidence type="ECO:0000256" key="4">
    <source>
        <dbReference type="ARBA" id="ARBA00023002"/>
    </source>
</evidence>
<keyword evidence="5 6" id="KW-0408">Iron</keyword>
<keyword evidence="2 6" id="KW-0479">Metal-binding</keyword>
<dbReference type="InterPro" id="IPR004294">
    <property type="entry name" value="Carotenoid_Oase"/>
</dbReference>
<gene>
    <name evidence="7" type="ORF">EDC28_108116</name>
</gene>
<dbReference type="Pfam" id="PF10518">
    <property type="entry name" value="TAT_signal"/>
    <property type="match status" value="1"/>
</dbReference>
<name>A0A3N1P6S0_9GAMM</name>
<evidence type="ECO:0000313" key="7">
    <source>
        <dbReference type="EMBL" id="ROQ23378.1"/>
    </source>
</evidence>
<reference evidence="7 8" key="1">
    <citation type="submission" date="2018-11" db="EMBL/GenBank/DDBJ databases">
        <title>Genomic Encyclopedia of Type Strains, Phase IV (KMG-IV): sequencing the most valuable type-strain genomes for metagenomic binning, comparative biology and taxonomic classification.</title>
        <authorList>
            <person name="Goeker M."/>
        </authorList>
    </citation>
    <scope>NUCLEOTIDE SEQUENCE [LARGE SCALE GENOMIC DNA]</scope>
    <source>
        <strain evidence="7 8">DSM 21945</strain>
    </source>
</reference>
<dbReference type="InterPro" id="IPR006311">
    <property type="entry name" value="TAT_signal"/>
</dbReference>
<dbReference type="SUPFAM" id="SSF63829">
    <property type="entry name" value="Calcium-dependent phosphotriesterase"/>
    <property type="match status" value="1"/>
</dbReference>
<evidence type="ECO:0000256" key="6">
    <source>
        <dbReference type="PIRSR" id="PIRSR604294-1"/>
    </source>
</evidence>
<dbReference type="GO" id="GO:0010436">
    <property type="term" value="F:carotenoid dioxygenase activity"/>
    <property type="evidence" value="ECO:0007669"/>
    <property type="project" value="TreeGrafter"/>
</dbReference>
<evidence type="ECO:0000256" key="1">
    <source>
        <dbReference type="ARBA" id="ARBA00006787"/>
    </source>
</evidence>
<evidence type="ECO:0000256" key="2">
    <source>
        <dbReference type="ARBA" id="ARBA00022723"/>
    </source>
</evidence>
<comment type="similarity">
    <text evidence="1">Belongs to the carotenoid oxygenase family.</text>
</comment>
<dbReference type="InterPro" id="IPR019546">
    <property type="entry name" value="TAT_signal_bac_arc"/>
</dbReference>
<dbReference type="Pfam" id="PF03055">
    <property type="entry name" value="RPE65"/>
    <property type="match status" value="1"/>
</dbReference>
<proteinExistence type="inferred from homology"/>
<feature type="binding site" evidence="6">
    <location>
        <position position="189"/>
    </location>
    <ligand>
        <name>Fe cation</name>
        <dbReference type="ChEBI" id="CHEBI:24875"/>
        <note>catalytic</note>
    </ligand>
</feature>
<evidence type="ECO:0000256" key="3">
    <source>
        <dbReference type="ARBA" id="ARBA00022729"/>
    </source>
</evidence>
<dbReference type="GO" id="GO:0016121">
    <property type="term" value="P:carotene catabolic process"/>
    <property type="evidence" value="ECO:0007669"/>
    <property type="project" value="TreeGrafter"/>
</dbReference>
<comment type="cofactor">
    <cofactor evidence="6">
        <name>Fe(2+)</name>
        <dbReference type="ChEBI" id="CHEBI:29033"/>
    </cofactor>
    <text evidence="6">Binds 1 Fe(2+) ion per subunit.</text>
</comment>
<keyword evidence="3" id="KW-0732">Signal</keyword>
<sequence>MERRDFLKALGALGGATALSALPLPGLAASFDETWLSGASGDFAPLAMSLQGNWPKQLTGTLYRNGPALFRRAGEQQRHWFDGDGMVQAFRIGPGGISHSGKLVRTEKYQTEQQAKRFLYPGVGSQRHGAPIAHNDSANPANISVRRFGKRYMALWEAGSAYEIDPDTLDTKGLVSFAPELTHLPFSAHPQFEPDGSAWNIGSLFYNGLAKAVIYRFDAGGKLSRYQLIDLPRDGYMHAFALSERYLVLFNTALRYQKGDSFLAGLRFDGASDNQIILVDKNSLQIHKVVSVPASFAFHLGTAIEEKGTLELTVAEYPNADIMLKGMDTRHLGQQPYPSAMVRYRVDLASGRCQRQALAVDLEFPQFDWRAPYRRQTQFGVASTQKDRGLGNAIAAISPGNHIQLHRFDDNTAVEEPLLVTARDGRNYLLHTLLDKTRLQTGLALFDPAKVQQGPIATATMPRALPLGFHGAFYG</sequence>
<dbReference type="NCBIfam" id="TIGR01409">
    <property type="entry name" value="TAT_signal_seq"/>
    <property type="match status" value="1"/>
</dbReference>
<evidence type="ECO:0000256" key="5">
    <source>
        <dbReference type="ARBA" id="ARBA00023004"/>
    </source>
</evidence>
<comment type="caution">
    <text evidence="7">The sequence shown here is derived from an EMBL/GenBank/DDBJ whole genome shotgun (WGS) entry which is preliminary data.</text>
</comment>
<feature type="binding site" evidence="6">
    <location>
        <position position="470"/>
    </location>
    <ligand>
        <name>Fe cation</name>
        <dbReference type="ChEBI" id="CHEBI:24875"/>
        <note>catalytic</note>
    </ligand>
</feature>
<dbReference type="STRING" id="584787.GCA_001247655_03823"/>
<protein>
    <submittedName>
        <fullName evidence="7">Secreted protein</fullName>
    </submittedName>
</protein>